<protein>
    <submittedName>
        <fullName evidence="3">Uncharacterized protein</fullName>
    </submittedName>
</protein>
<keyword evidence="2" id="KW-1185">Reference proteome</keyword>
<evidence type="ECO:0000313" key="2">
    <source>
        <dbReference type="Proteomes" id="UP000035680"/>
    </source>
</evidence>
<accession>A0A0K0G0Y7</accession>
<proteinExistence type="predicted"/>
<feature type="coiled-coil region" evidence="1">
    <location>
        <begin position="413"/>
        <end position="566"/>
    </location>
</feature>
<dbReference type="Gene3D" id="1.20.5.170">
    <property type="match status" value="1"/>
</dbReference>
<reference evidence="3" key="2">
    <citation type="submission" date="2015-08" db="UniProtKB">
        <authorList>
            <consortium name="WormBaseParasite"/>
        </authorList>
    </citation>
    <scope>IDENTIFICATION</scope>
</reference>
<organism evidence="2 3">
    <name type="scientific">Strongyloides venezuelensis</name>
    <name type="common">Threadworm</name>
    <dbReference type="NCBI Taxonomy" id="75913"/>
    <lineage>
        <taxon>Eukaryota</taxon>
        <taxon>Metazoa</taxon>
        <taxon>Ecdysozoa</taxon>
        <taxon>Nematoda</taxon>
        <taxon>Chromadorea</taxon>
        <taxon>Rhabditida</taxon>
        <taxon>Tylenchina</taxon>
        <taxon>Panagrolaimomorpha</taxon>
        <taxon>Strongyloidoidea</taxon>
        <taxon>Strongyloididae</taxon>
        <taxon>Strongyloides</taxon>
    </lineage>
</organism>
<reference evidence="2" key="1">
    <citation type="submission" date="2014-07" db="EMBL/GenBank/DDBJ databases">
        <authorList>
            <person name="Martin A.A"/>
            <person name="De Silva N."/>
        </authorList>
    </citation>
    <scope>NUCLEOTIDE SEQUENCE</scope>
</reference>
<name>A0A0K0G0Y7_STRVS</name>
<dbReference type="AlphaFoldDB" id="A0A0K0G0Y7"/>
<keyword evidence="1" id="KW-0175">Coiled coil</keyword>
<dbReference type="Proteomes" id="UP000035680">
    <property type="component" value="Unassembled WGS sequence"/>
</dbReference>
<evidence type="ECO:0000313" key="3">
    <source>
        <dbReference type="WBParaSite" id="SVE_1837300.1"/>
    </source>
</evidence>
<feature type="coiled-coil region" evidence="1">
    <location>
        <begin position="35"/>
        <end position="190"/>
    </location>
</feature>
<evidence type="ECO:0000256" key="1">
    <source>
        <dbReference type="SAM" id="Coils"/>
    </source>
</evidence>
<sequence length="708" mass="79871">MDDLSLTLEASTFLQEGNQEQPQQNRYLGELVHDNDKLRRENESMKVALEQLRNALFEVEKYKGLEDKGELIVNLTERCRRAESDLEKQISEFNEEKKKMSCHIENLTAQNNELKRDVVSWKNKHANAEIETKILNDKLNEALSVTNGACSTTDESEKVKALEKDIEDMKNNYESVIDNLNKQVEFSKANVDCLTVVLSKFFEKYNVISQEGIENFGLEDLGARRFLEEEIILSCGGKSVSNISLPKVSNLPLSFQSDANNEGKNNDEKQIRKSSNINLDDTINLLSKTFANASMQREIDMNLTHSGMNNLFSSLLLMKELLERMFAQLRSAATVIIDTLKADGTEVFKELNELMLQIQISVDTTINDASVLVESVNQPQSNTLNLTKMMNQTLGDGNVSVSAGNALIDDPRYEELKTQTDKLKEETNELKEKLSQALERVSSNNSKLFEQTTKLRAAEEQIKTLETALSDLEAEKESLSLELNDYKTKFEELELAAKEYTELLLSLNNERDVLIQDIDSKVAEVDLLSGQNEVLKKEVEEIRSKHDVVANKLQQLENEKENVMSHSQSALLSTSSSSIFDISRSDIGDNVVGFDDLKKAVNEAKHYVNKLSEYVTKKEAAVNDVNVKHVLNNIMPVTNKILMRLNIASEKVTTVQQAFNIYTHKIISSADMSEEKKAKLSSELKAIVSTLRDVAERSNVLFKQPGTQ</sequence>
<dbReference type="WBParaSite" id="SVE_1837300.1">
    <property type="protein sequence ID" value="SVE_1837300.1"/>
    <property type="gene ID" value="SVE_1837300"/>
</dbReference>